<comment type="cofactor">
    <cofactor evidence="1 6 7">
        <name>pyridoxal 5'-phosphate</name>
        <dbReference type="ChEBI" id="CHEBI:597326"/>
    </cofactor>
</comment>
<dbReference type="GO" id="GO:0005739">
    <property type="term" value="C:mitochondrion"/>
    <property type="evidence" value="ECO:0007669"/>
    <property type="project" value="UniProtKB-SubCell"/>
</dbReference>
<comment type="subunit">
    <text evidence="7">The glycine cleavage system is composed of four proteins: P, T, L and H.</text>
</comment>
<sequence length="969" mass="106936">MYRSFLRSALTLSTFVRWTATDSYINRHIGPTTADTMSMLRTIGKESLSELMTAAVPDDVLRPPLKESTAMSEKDALALLRSLGARNKVLKSMIGQGYYESITPPVILRNIIENPGWYTPYTPYQAEISQGRLESLLNFQTVIIDLTKMDVANASLLDQATACSEAMYLAFQHFHRKRDTFFVSKDVFPSCIEMVKCRAEPLKIKVIVGDPNMIDWEDSSLCGILVQTPDTMGILHDFSLLFETAKKKGIITCCGTDLMSLLLLKPPGEMGADVVLGSAQRFGVPLGYGGPHAAFFAVKEEFKRLIPGRIIGVSKDSAGDPSIRMALQTREQHIKRERATSNICTSQALLATVNAFYAIYHGPEGLKEIANEIHTKVKILSVGMESAGHSVVNNSFFDTITVNLRGITPEDYVTRCVEKGINIFLDYSTGTVSISVDEATTEGHIVSLLEAAGLKLPVITALSNIAEQKTAIPLELVRKSVFLKHSTFQKYKSEIELMRYIHRLQRKDYGLTHGCVPLGSCTMKLNPAAAMFPLSWSEFTNVHPLAPMDQARGYSALCLDLEHKLREITGLDAVSLQPNSGAQGEYAGLRVIRAYHISKKEGYRNVCLIPESAHGTNPASAVLAGMTVVKVKCLPDGRIDIKDLEALCQKHSKELSCIMITYPSTYGLFEKDILNITSMVHYYGGQCYIDGANLNAMVGYTGPGFIGGDVCHINLHKTFSIPHGGGGPGMGPIAVRQHLAPFLPNSVFNQKIGGSQPFGQVSQAAYGSASILTISYMLMLMLGSHGLKTCTEYAILNANYLKKRIENHYTILFLGEHDFCAHEFILDLRQFKKTAQIEAEDVAKRLMDYGFHSPTLAFPVAGTLMIEPTESESKRELDRLADALISIRGEIAAIEKGEQCTKNNVLKNAPHTAKCVTSDKWDRPYSRQMAAFPSSYSYIEKYWPTVGRVDGAYGDRHLMCSCASLDFYE</sequence>
<dbReference type="VEuPathDB" id="TriTrypDB:TM35_000212920"/>
<dbReference type="GeneID" id="39986922"/>
<dbReference type="PANTHER" id="PTHR11773:SF1">
    <property type="entry name" value="GLYCINE DEHYDROGENASE (DECARBOXYLATING), MITOCHONDRIAL"/>
    <property type="match status" value="1"/>
</dbReference>
<accession>A0A1X0NSK4</accession>
<evidence type="ECO:0000256" key="5">
    <source>
        <dbReference type="ARBA" id="ARBA00049026"/>
    </source>
</evidence>
<gene>
    <name evidence="10" type="ORF">TM35_000212920</name>
</gene>
<dbReference type="InterPro" id="IPR015421">
    <property type="entry name" value="PyrdxlP-dep_Trfase_major"/>
</dbReference>
<comment type="caution">
    <text evidence="10">The sequence shown here is derived from an EMBL/GenBank/DDBJ whole genome shotgun (WGS) entry which is preliminary data.</text>
</comment>
<dbReference type="FunFam" id="3.90.1150.10:FF:000007">
    <property type="entry name" value="Glycine dehydrogenase (decarboxylating), mitochondrial"/>
    <property type="match status" value="1"/>
</dbReference>
<dbReference type="STRING" id="67003.A0A1X0NSK4"/>
<dbReference type="SUPFAM" id="SSF53383">
    <property type="entry name" value="PLP-dependent transferases"/>
    <property type="match status" value="2"/>
</dbReference>
<dbReference type="GO" id="GO:0005960">
    <property type="term" value="C:glycine cleavage complex"/>
    <property type="evidence" value="ECO:0007669"/>
    <property type="project" value="TreeGrafter"/>
</dbReference>
<dbReference type="RefSeq" id="XP_028881752.1">
    <property type="nucleotide sequence ID" value="XM_029027142.1"/>
</dbReference>
<evidence type="ECO:0000256" key="7">
    <source>
        <dbReference type="RuleBase" id="RU364056"/>
    </source>
</evidence>
<feature type="modified residue" description="N6-(pyridoxal phosphate)lysine" evidence="6">
    <location>
        <position position="717"/>
    </location>
</feature>
<dbReference type="InterPro" id="IPR020581">
    <property type="entry name" value="GDC_P"/>
</dbReference>
<dbReference type="GO" id="GO:0030170">
    <property type="term" value="F:pyridoxal phosphate binding"/>
    <property type="evidence" value="ECO:0007669"/>
    <property type="project" value="TreeGrafter"/>
</dbReference>
<dbReference type="EMBL" id="NBCO01000021">
    <property type="protein sequence ID" value="ORC87686.1"/>
    <property type="molecule type" value="Genomic_DNA"/>
</dbReference>
<dbReference type="EC" id="1.4.4.2" evidence="7"/>
<dbReference type="PANTHER" id="PTHR11773">
    <property type="entry name" value="GLYCINE DEHYDROGENASE, DECARBOXYLATING"/>
    <property type="match status" value="1"/>
</dbReference>
<dbReference type="NCBIfam" id="NF003346">
    <property type="entry name" value="PRK04366.1"/>
    <property type="match status" value="1"/>
</dbReference>
<dbReference type="Proteomes" id="UP000192257">
    <property type="component" value="Unassembled WGS sequence"/>
</dbReference>
<evidence type="ECO:0000256" key="2">
    <source>
        <dbReference type="ARBA" id="ARBA00010756"/>
    </source>
</evidence>
<evidence type="ECO:0000313" key="11">
    <source>
        <dbReference type="Proteomes" id="UP000192257"/>
    </source>
</evidence>
<comment type="similarity">
    <text evidence="2 7">Belongs to the GcvP family.</text>
</comment>
<keyword evidence="11" id="KW-1185">Reference proteome</keyword>
<dbReference type="InterPro" id="IPR049316">
    <property type="entry name" value="GDC-P_C"/>
</dbReference>
<dbReference type="Pfam" id="PF02347">
    <property type="entry name" value="GDC-P"/>
    <property type="match status" value="1"/>
</dbReference>
<keyword evidence="7" id="KW-0496">Mitochondrion</keyword>
<organism evidence="10 11">
    <name type="scientific">Trypanosoma theileri</name>
    <dbReference type="NCBI Taxonomy" id="67003"/>
    <lineage>
        <taxon>Eukaryota</taxon>
        <taxon>Discoba</taxon>
        <taxon>Euglenozoa</taxon>
        <taxon>Kinetoplastea</taxon>
        <taxon>Metakinetoplastina</taxon>
        <taxon>Trypanosomatida</taxon>
        <taxon>Trypanosomatidae</taxon>
        <taxon>Trypanosoma</taxon>
    </lineage>
</organism>
<evidence type="ECO:0000256" key="4">
    <source>
        <dbReference type="ARBA" id="ARBA00023002"/>
    </source>
</evidence>
<dbReference type="OrthoDB" id="6537869at2759"/>
<evidence type="ECO:0000256" key="3">
    <source>
        <dbReference type="ARBA" id="ARBA00022898"/>
    </source>
</evidence>
<dbReference type="FunFam" id="3.40.640.10:FF:000005">
    <property type="entry name" value="Glycine dehydrogenase (decarboxylating), mitochondrial"/>
    <property type="match status" value="1"/>
</dbReference>
<dbReference type="Pfam" id="PF21478">
    <property type="entry name" value="GcvP2_C"/>
    <property type="match status" value="1"/>
</dbReference>
<protein>
    <recommendedName>
        <fullName evidence="7">Glycine cleavage system P protein</fullName>
        <ecNumber evidence="7">1.4.4.2</ecNumber>
    </recommendedName>
</protein>
<dbReference type="GO" id="GO:0004375">
    <property type="term" value="F:glycine dehydrogenase (decarboxylating) activity"/>
    <property type="evidence" value="ECO:0007669"/>
    <property type="project" value="UniProtKB-UniRule"/>
</dbReference>
<dbReference type="InterPro" id="IPR015422">
    <property type="entry name" value="PyrdxlP-dep_Trfase_small"/>
</dbReference>
<comment type="subcellular location">
    <subcellularLocation>
        <location evidence="7">Mitochondrion</location>
    </subcellularLocation>
</comment>
<keyword evidence="3 6" id="KW-0663">Pyridoxal phosphate</keyword>
<feature type="domain" description="Glycine cleavage system P-protein N-terminal" evidence="8">
    <location>
        <begin position="26"/>
        <end position="450"/>
    </location>
</feature>
<dbReference type="GO" id="GO:0019464">
    <property type="term" value="P:glycine decarboxylation via glycine cleavage system"/>
    <property type="evidence" value="ECO:0007669"/>
    <property type="project" value="TreeGrafter"/>
</dbReference>
<evidence type="ECO:0000256" key="6">
    <source>
        <dbReference type="PIRSR" id="PIRSR603437-50"/>
    </source>
</evidence>
<proteinExistence type="inferred from homology"/>
<evidence type="ECO:0000256" key="1">
    <source>
        <dbReference type="ARBA" id="ARBA00001933"/>
    </source>
</evidence>
<keyword evidence="7" id="KW-0809">Transit peptide</keyword>
<reference evidence="10 11" key="1">
    <citation type="submission" date="2017-03" db="EMBL/GenBank/DDBJ databases">
        <title>An alternative strategy for trypanosome survival in the mammalian bloodstream revealed through genome and transcriptome analysis of the ubiquitous bovine parasite Trypanosoma (Megatrypanum) theileri.</title>
        <authorList>
            <person name="Kelly S."/>
            <person name="Ivens A."/>
            <person name="Mott A."/>
            <person name="O'Neill E."/>
            <person name="Emms D."/>
            <person name="Macleod O."/>
            <person name="Voorheis P."/>
            <person name="Matthews J."/>
            <person name="Matthews K."/>
            <person name="Carrington M."/>
        </authorList>
    </citation>
    <scope>NUCLEOTIDE SEQUENCE [LARGE SCALE GENOMIC DNA]</scope>
    <source>
        <strain evidence="10">Edinburgh</strain>
    </source>
</reference>
<keyword evidence="4 7" id="KW-0560">Oxidoreductase</keyword>
<evidence type="ECO:0000313" key="10">
    <source>
        <dbReference type="EMBL" id="ORC87686.1"/>
    </source>
</evidence>
<dbReference type="InterPro" id="IPR015424">
    <property type="entry name" value="PyrdxlP-dep_Trfase"/>
</dbReference>
<dbReference type="AlphaFoldDB" id="A0A1X0NSK4"/>
<dbReference type="FunFam" id="3.40.640.10:FF:000007">
    <property type="entry name" value="glycine dehydrogenase (Decarboxylating), mitochondrial"/>
    <property type="match status" value="1"/>
</dbReference>
<dbReference type="CDD" id="cd00613">
    <property type="entry name" value="GDC-P"/>
    <property type="match status" value="1"/>
</dbReference>
<dbReference type="Gene3D" id="3.40.640.10">
    <property type="entry name" value="Type I PLP-dependent aspartate aminotransferase-like (Major domain)"/>
    <property type="match status" value="2"/>
</dbReference>
<dbReference type="InterPro" id="IPR049315">
    <property type="entry name" value="GDC-P_N"/>
</dbReference>
<name>A0A1X0NSK4_9TRYP</name>
<comment type="catalytic activity">
    <reaction evidence="5 7">
        <text>N(6)-[(R)-lipoyl]-L-lysyl-[glycine-cleavage complex H protein] + glycine + H(+) = N(6)-[(R)-S(8)-aminomethyldihydrolipoyl]-L-lysyl-[glycine-cleavage complex H protein] + CO2</text>
        <dbReference type="Rhea" id="RHEA:24304"/>
        <dbReference type="Rhea" id="RHEA-COMP:10494"/>
        <dbReference type="Rhea" id="RHEA-COMP:10495"/>
        <dbReference type="ChEBI" id="CHEBI:15378"/>
        <dbReference type="ChEBI" id="CHEBI:16526"/>
        <dbReference type="ChEBI" id="CHEBI:57305"/>
        <dbReference type="ChEBI" id="CHEBI:83099"/>
        <dbReference type="ChEBI" id="CHEBI:83143"/>
        <dbReference type="EC" id="1.4.4.2"/>
    </reaction>
</comment>
<dbReference type="Gene3D" id="3.90.1150.10">
    <property type="entry name" value="Aspartate Aminotransferase, domain 1"/>
    <property type="match status" value="2"/>
</dbReference>
<feature type="domain" description="Glycine dehydrogenase C-terminal" evidence="9">
    <location>
        <begin position="791"/>
        <end position="911"/>
    </location>
</feature>
<evidence type="ECO:0000259" key="8">
    <source>
        <dbReference type="Pfam" id="PF02347"/>
    </source>
</evidence>
<dbReference type="NCBIfam" id="TIGR00461">
    <property type="entry name" value="gcvP"/>
    <property type="match status" value="1"/>
</dbReference>
<dbReference type="InterPro" id="IPR003437">
    <property type="entry name" value="GcvP"/>
</dbReference>
<dbReference type="GO" id="GO:0016594">
    <property type="term" value="F:glycine binding"/>
    <property type="evidence" value="ECO:0007669"/>
    <property type="project" value="TreeGrafter"/>
</dbReference>
<evidence type="ECO:0000259" key="9">
    <source>
        <dbReference type="Pfam" id="PF21478"/>
    </source>
</evidence>
<comment type="function">
    <text evidence="7">The glycine cleavage system catalyzes the degradation of glycine.</text>
</comment>